<dbReference type="InterPro" id="IPR008547">
    <property type="entry name" value="DUF829_TMEM53"/>
</dbReference>
<comment type="caution">
    <text evidence="1">The sequence shown here is derived from an EMBL/GenBank/DDBJ whole genome shotgun (WGS) entry which is preliminary data.</text>
</comment>
<dbReference type="InterPro" id="IPR029058">
    <property type="entry name" value="AB_hydrolase_fold"/>
</dbReference>
<dbReference type="Pfam" id="PF05705">
    <property type="entry name" value="DUF829"/>
    <property type="match status" value="2"/>
</dbReference>
<reference evidence="1 2" key="1">
    <citation type="journal article" date="2020" name="Mol. Biol. Evol.">
        <title>Distinct Expression and Methylation Patterns for Genes with Different Fates following a Single Whole-Genome Duplication in Flowering Plants.</title>
        <authorList>
            <person name="Shi T."/>
            <person name="Rahmani R.S."/>
            <person name="Gugger P.F."/>
            <person name="Wang M."/>
            <person name="Li H."/>
            <person name="Zhang Y."/>
            <person name="Li Z."/>
            <person name="Wang Q."/>
            <person name="Van de Peer Y."/>
            <person name="Marchal K."/>
            <person name="Chen J."/>
        </authorList>
    </citation>
    <scope>NUCLEOTIDE SEQUENCE [LARGE SCALE GENOMIC DNA]</scope>
    <source>
        <tissue evidence="1">Leaf</tissue>
    </source>
</reference>
<dbReference type="EMBL" id="DUZY01000001">
    <property type="protein sequence ID" value="DAD22327.1"/>
    <property type="molecule type" value="Genomic_DNA"/>
</dbReference>
<dbReference type="PANTHER" id="PTHR12265:SF0">
    <property type="entry name" value="EXPRESSED PROTEIN"/>
    <property type="match status" value="1"/>
</dbReference>
<dbReference type="Proteomes" id="UP000607653">
    <property type="component" value="Unassembled WGS sequence"/>
</dbReference>
<evidence type="ECO:0008006" key="3">
    <source>
        <dbReference type="Google" id="ProtNLM"/>
    </source>
</evidence>
<dbReference type="AlphaFoldDB" id="A0A822XPS5"/>
<proteinExistence type="predicted"/>
<accession>A0A822XPS5</accession>
<dbReference type="PANTHER" id="PTHR12265">
    <property type="entry name" value="TRANSMEMBRANE PROTEIN 53"/>
    <property type="match status" value="1"/>
</dbReference>
<keyword evidence="2" id="KW-1185">Reference proteome</keyword>
<dbReference type="SUPFAM" id="SSF53474">
    <property type="entry name" value="alpha/beta-Hydrolases"/>
    <property type="match status" value="1"/>
</dbReference>
<dbReference type="Gene3D" id="3.40.50.1820">
    <property type="entry name" value="alpha/beta hydrolase"/>
    <property type="match status" value="1"/>
</dbReference>
<gene>
    <name evidence="1" type="ORF">HUJ06_023790</name>
</gene>
<sequence length="416" mass="46222">MWGDGGRLYWGRKEGGKVEGIVVVFAWISSQEKHVRSYVQLYSSLGWNSLVCHSEFFNLFFPERATSLAFLILNELAKELKVRPSPVVFAAFSGGPKACMYKVLQIIDGKCEGLPNLDEYHLVRDCLSGHIYDSSPVDFTSDLGARFVVHPTVLKMPSPPRFVSWIANGIASGLDALFLNRFESQRAEYWQTLYSSVSIGGPFLIFCSEDDELAPFQTICNFAQRLQDLGADVKLVKWNGSPHVGHYRHYPTDYKAAVTELLGKAALVYSRRIQQLEGERMGVEGLHDGISKSICTPRKAAASSSQSLSRVAIGPSDHSFFPSSVEYQEGRDVGSLQDEQKEGLIHVQNPPSINAYGVLGQILFDVCVPKNIEGWDIRSGSLNGQPPSAGRMKIWISFRMKMSMLLESESNPCIPI</sequence>
<protein>
    <recommendedName>
        <fullName evidence="3">Transmembrane protein 53-like</fullName>
    </recommendedName>
</protein>
<organism evidence="1 2">
    <name type="scientific">Nelumbo nucifera</name>
    <name type="common">Sacred lotus</name>
    <dbReference type="NCBI Taxonomy" id="4432"/>
    <lineage>
        <taxon>Eukaryota</taxon>
        <taxon>Viridiplantae</taxon>
        <taxon>Streptophyta</taxon>
        <taxon>Embryophyta</taxon>
        <taxon>Tracheophyta</taxon>
        <taxon>Spermatophyta</taxon>
        <taxon>Magnoliopsida</taxon>
        <taxon>Proteales</taxon>
        <taxon>Nelumbonaceae</taxon>
        <taxon>Nelumbo</taxon>
    </lineage>
</organism>
<evidence type="ECO:0000313" key="2">
    <source>
        <dbReference type="Proteomes" id="UP000607653"/>
    </source>
</evidence>
<evidence type="ECO:0000313" key="1">
    <source>
        <dbReference type="EMBL" id="DAD22327.1"/>
    </source>
</evidence>
<name>A0A822XPS5_NELNU</name>